<proteinExistence type="predicted"/>
<sequence>MEILVTTTTAATTTASTTTAPTAPTAWQLGPLAPRIRPALLTGAMTVAYYASPDVVRHRTLRGVVKTALVGGITAVSIDDWKRDRAAAAQADGADAAAGAAADDETEADEEQVPTAELLRRLPARKGATLAAVAGGAMAASIVVTVAAERWIHRRGQARAAAGSRLPHTLPALLWGGIAAALTLIPTPEDTERA</sequence>
<name>A0A4Z1DX69_9MICO</name>
<keyword evidence="1" id="KW-0472">Membrane</keyword>
<keyword evidence="1" id="KW-1133">Transmembrane helix</keyword>
<accession>A0A4Z1DX69</accession>
<organism evidence="2 3">
    <name type="scientific">Serinibacter arcticus</name>
    <dbReference type="NCBI Taxonomy" id="1655435"/>
    <lineage>
        <taxon>Bacteria</taxon>
        <taxon>Bacillati</taxon>
        <taxon>Actinomycetota</taxon>
        <taxon>Actinomycetes</taxon>
        <taxon>Micrococcales</taxon>
        <taxon>Beutenbergiaceae</taxon>
        <taxon>Serinibacter</taxon>
    </lineage>
</organism>
<gene>
    <name evidence="2" type="ORF">SERN_1858</name>
</gene>
<evidence type="ECO:0000256" key="1">
    <source>
        <dbReference type="SAM" id="Phobius"/>
    </source>
</evidence>
<evidence type="ECO:0000313" key="2">
    <source>
        <dbReference type="EMBL" id="TGO04265.1"/>
    </source>
</evidence>
<keyword evidence="1" id="KW-0812">Transmembrane</keyword>
<dbReference type="AlphaFoldDB" id="A0A4Z1DX69"/>
<evidence type="ECO:0008006" key="4">
    <source>
        <dbReference type="Google" id="ProtNLM"/>
    </source>
</evidence>
<comment type="caution">
    <text evidence="2">The sequence shown here is derived from an EMBL/GenBank/DDBJ whole genome shotgun (WGS) entry which is preliminary data.</text>
</comment>
<protein>
    <recommendedName>
        <fullName evidence="4">Peptidase S9</fullName>
    </recommendedName>
</protein>
<dbReference type="Proteomes" id="UP000297318">
    <property type="component" value="Unassembled WGS sequence"/>
</dbReference>
<reference evidence="2 3" key="1">
    <citation type="submission" date="2018-11" db="EMBL/GenBank/DDBJ databases">
        <title>Complete genome sequencing of the Actinobacteria Serinibacter sp. K3-2.</title>
        <authorList>
            <person name="Rakitin A.L."/>
            <person name="Beletsky A.V."/>
            <person name="Mardanov A.V."/>
            <person name="Ravin N.V."/>
            <person name="Gromova A.S."/>
            <person name="Filippova S.N."/>
            <person name="Gal'Chenko V.F."/>
        </authorList>
    </citation>
    <scope>NUCLEOTIDE SEQUENCE [LARGE SCALE GENOMIC DNA]</scope>
    <source>
        <strain evidence="2 3">K3-2</strain>
    </source>
</reference>
<dbReference type="EMBL" id="RHPJ01000003">
    <property type="protein sequence ID" value="TGO04265.1"/>
    <property type="molecule type" value="Genomic_DNA"/>
</dbReference>
<evidence type="ECO:0000313" key="3">
    <source>
        <dbReference type="Proteomes" id="UP000297318"/>
    </source>
</evidence>
<feature type="transmembrane region" description="Helical" evidence="1">
    <location>
        <begin position="128"/>
        <end position="148"/>
    </location>
</feature>
<keyword evidence="3" id="KW-1185">Reference proteome</keyword>